<proteinExistence type="predicted"/>
<dbReference type="RefSeq" id="WP_115361916.1">
    <property type="nucleotide sequence ID" value="NZ_QDKL01000002.1"/>
</dbReference>
<keyword evidence="1" id="KW-0812">Transmembrane</keyword>
<gene>
    <name evidence="2" type="ORF">DAY19_09850</name>
</gene>
<evidence type="ECO:0000313" key="3">
    <source>
        <dbReference type="Proteomes" id="UP000443582"/>
    </source>
</evidence>
<evidence type="ECO:0000313" key="2">
    <source>
        <dbReference type="EMBL" id="RZF21979.1"/>
    </source>
</evidence>
<organism evidence="2 3">
    <name type="scientific">Halobacteriovorax vibrionivorans</name>
    <dbReference type="NCBI Taxonomy" id="2152716"/>
    <lineage>
        <taxon>Bacteria</taxon>
        <taxon>Pseudomonadati</taxon>
        <taxon>Bdellovibrionota</taxon>
        <taxon>Bacteriovoracia</taxon>
        <taxon>Bacteriovoracales</taxon>
        <taxon>Halobacteriovoraceae</taxon>
        <taxon>Halobacteriovorax</taxon>
    </lineage>
</organism>
<evidence type="ECO:0008006" key="4">
    <source>
        <dbReference type="Google" id="ProtNLM"/>
    </source>
</evidence>
<dbReference type="Proteomes" id="UP000443582">
    <property type="component" value="Unassembled WGS sequence"/>
</dbReference>
<evidence type="ECO:0000256" key="1">
    <source>
        <dbReference type="SAM" id="Phobius"/>
    </source>
</evidence>
<accession>A0ABY0IHJ7</accession>
<feature type="transmembrane region" description="Helical" evidence="1">
    <location>
        <begin position="267"/>
        <end position="291"/>
    </location>
</feature>
<reference evidence="3" key="1">
    <citation type="journal article" date="2019" name="Int. J. Syst. Evol. Microbiol.">
        <title>Halobacteriovorax valvorus sp. nov., a novel prokaryotic predator isolated from coastal seawater of China.</title>
        <authorList>
            <person name="Chen M.-X."/>
        </authorList>
    </citation>
    <scope>NUCLEOTIDE SEQUENCE [LARGE SCALE GENOMIC DNA]</scope>
    <source>
        <strain evidence="3">BL9</strain>
    </source>
</reference>
<keyword evidence="3" id="KW-1185">Reference proteome</keyword>
<sequence>MKLRFSKPLYIYFSVSLILTTALISAGVWTFWKKGPANFERMTMIYESTSKFDEVKNSNALTSIKELVRVDRTKEAISEFERFEAGVNELNNIANIEEYEALNENFSNLKKKLNDITASANKSTLINVLRTKVIGFQNFVVHNQWRTLTRVSTKIKTKISVGTTKSSNFYTYSNLKKLHQSISSDVNYMERVTMRSVLSDEDKNLIVIRLGTLKTELNLLKRSLDSLRDFGSIWNSTNESYKIWSEKFGPKLTYQKIELNEASKTTLYGLIAIVGILTLVFAGGIFMVAYTERRASKILEKTSLDLIKDGVIPVSAKLEGEWSHLFKEEIEKYRGYIHKRMSFGSIFQDAMPFSSLLLDSNLNAVWANSLFYEHWSIDNTKNDHSITWDYLSTFTNLGENDPVISAVRDGIAGIYQIQVKTENDKEAAPFEMYVSPVEYADQKRIMVIFYPLRSLEETLTNQMKSVVSPVCKSLDALVEASFSGELKEKLKQDFSAAGIDNVYNKFTKVNDHFLSQKASFLKEVELLENNLFEQYKIIDDVRIIFEGQKDLQKEAINKFKSAKDKIVSVVEMRAKFEEMNRYMVEMSNRLFNEEIELATRSSEIVEIINENKAAFAGLVKSRDQFKSLKSQVELFRARSSQIVDQIQRGVATDATIEKFAGELRDFNSTLGNFSKVSTQLDVGLSKVQIIMDSKEVPDVGAIKETFKTIRGEMNEVSTQTQQLSRFAQEEDEELISSLRGLYGSFQNLRTQNGEIENTVADSHPII</sequence>
<protein>
    <recommendedName>
        <fullName evidence="4">Methyl-accepting transducer domain-containing protein</fullName>
    </recommendedName>
</protein>
<comment type="caution">
    <text evidence="2">The sequence shown here is derived from an EMBL/GenBank/DDBJ whole genome shotgun (WGS) entry which is preliminary data.</text>
</comment>
<keyword evidence="1" id="KW-0472">Membrane</keyword>
<name>A0ABY0IHJ7_9BACT</name>
<dbReference type="EMBL" id="QDKL01000002">
    <property type="protein sequence ID" value="RZF21979.1"/>
    <property type="molecule type" value="Genomic_DNA"/>
</dbReference>
<feature type="transmembrane region" description="Helical" evidence="1">
    <location>
        <begin position="9"/>
        <end position="32"/>
    </location>
</feature>
<keyword evidence="1" id="KW-1133">Transmembrane helix</keyword>